<dbReference type="RefSeq" id="WP_071662424.1">
    <property type="nucleotide sequence ID" value="NZ_LUKY01000032.1"/>
</dbReference>
<evidence type="ECO:0000256" key="5">
    <source>
        <dbReference type="SAM" id="Phobius"/>
    </source>
</evidence>
<keyword evidence="2 5" id="KW-0812">Transmembrane</keyword>
<feature type="transmembrane region" description="Helical" evidence="5">
    <location>
        <begin position="48"/>
        <end position="70"/>
    </location>
</feature>
<protein>
    <recommendedName>
        <fullName evidence="6">GtrA/DPMS transmembrane domain-containing protein</fullName>
    </recommendedName>
</protein>
<feature type="transmembrane region" description="Helical" evidence="5">
    <location>
        <begin position="21"/>
        <end position="42"/>
    </location>
</feature>
<comment type="caution">
    <text evidence="7">The sequence shown here is derived from an EMBL/GenBank/DDBJ whole genome shotgun (WGS) entry which is preliminary data.</text>
</comment>
<keyword evidence="4 5" id="KW-0472">Membrane</keyword>
<evidence type="ECO:0000313" key="7">
    <source>
        <dbReference type="EMBL" id="OIZ95164.1"/>
    </source>
</evidence>
<keyword evidence="8" id="KW-1185">Reference proteome</keyword>
<name>A0A1J8P5U1_9COXI</name>
<feature type="domain" description="GtrA/DPMS transmembrane" evidence="6">
    <location>
        <begin position="20"/>
        <end position="128"/>
    </location>
</feature>
<dbReference type="OrthoDB" id="9801620at2"/>
<sequence length="147" mass="17561">MQIFKFKKKLDIETKKQFITFLFVGAINTIFGYSVFAFFIFFQIRYYLAFLFSGLLGVMFNFITTGRIVFENKDFGLFYKFILISTILYFLHIILVKMFNIYINNFYISGLITMALTTFISFYLNKKIFTIKNKIDSFEEKLDKLNL</sequence>
<dbReference type="Proteomes" id="UP000183924">
    <property type="component" value="Unassembled WGS sequence"/>
</dbReference>
<evidence type="ECO:0000256" key="3">
    <source>
        <dbReference type="ARBA" id="ARBA00022989"/>
    </source>
</evidence>
<dbReference type="STRING" id="1225476.A1D18_03450"/>
<dbReference type="GO" id="GO:0016020">
    <property type="term" value="C:membrane"/>
    <property type="evidence" value="ECO:0007669"/>
    <property type="project" value="UniProtKB-SubCell"/>
</dbReference>
<evidence type="ECO:0000313" key="8">
    <source>
        <dbReference type="Proteomes" id="UP000183924"/>
    </source>
</evidence>
<reference evidence="7 8" key="1">
    <citation type="submission" date="2016-03" db="EMBL/GenBank/DDBJ databases">
        <title>Comparative genomics of Rickettsiella.</title>
        <authorList>
            <person name="Chandler C."/>
            <person name="Wang Y."/>
        </authorList>
    </citation>
    <scope>NUCLEOTIDE SEQUENCE [LARGE SCALE GENOMIC DNA]</scope>
    <source>
        <strain evidence="7 8">RCFS May 2013</strain>
    </source>
</reference>
<evidence type="ECO:0000259" key="6">
    <source>
        <dbReference type="Pfam" id="PF04138"/>
    </source>
</evidence>
<keyword evidence="3 5" id="KW-1133">Transmembrane helix</keyword>
<feature type="transmembrane region" description="Helical" evidence="5">
    <location>
        <begin position="77"/>
        <end position="95"/>
    </location>
</feature>
<comment type="subcellular location">
    <subcellularLocation>
        <location evidence="1">Membrane</location>
        <topology evidence="1">Multi-pass membrane protein</topology>
    </subcellularLocation>
</comment>
<accession>A0A1J8P5U1</accession>
<dbReference type="EMBL" id="LUKY01000032">
    <property type="protein sequence ID" value="OIZ95164.1"/>
    <property type="molecule type" value="Genomic_DNA"/>
</dbReference>
<dbReference type="Pfam" id="PF04138">
    <property type="entry name" value="GtrA_DPMS_TM"/>
    <property type="match status" value="1"/>
</dbReference>
<proteinExistence type="predicted"/>
<dbReference type="GO" id="GO:0000271">
    <property type="term" value="P:polysaccharide biosynthetic process"/>
    <property type="evidence" value="ECO:0007669"/>
    <property type="project" value="InterPro"/>
</dbReference>
<evidence type="ECO:0000256" key="1">
    <source>
        <dbReference type="ARBA" id="ARBA00004141"/>
    </source>
</evidence>
<organism evidence="7 8">
    <name type="scientific">Candidatus Rickettsiella isopodorum</name>
    <dbReference type="NCBI Taxonomy" id="1225476"/>
    <lineage>
        <taxon>Bacteria</taxon>
        <taxon>Pseudomonadati</taxon>
        <taxon>Pseudomonadota</taxon>
        <taxon>Gammaproteobacteria</taxon>
        <taxon>Legionellales</taxon>
        <taxon>Coxiellaceae</taxon>
        <taxon>Rickettsiella</taxon>
    </lineage>
</organism>
<gene>
    <name evidence="7" type="ORF">A1D18_03450</name>
</gene>
<evidence type="ECO:0000256" key="2">
    <source>
        <dbReference type="ARBA" id="ARBA00022692"/>
    </source>
</evidence>
<dbReference type="AlphaFoldDB" id="A0A1J8P5U1"/>
<feature type="transmembrane region" description="Helical" evidence="5">
    <location>
        <begin position="101"/>
        <end position="124"/>
    </location>
</feature>
<dbReference type="InterPro" id="IPR007267">
    <property type="entry name" value="GtrA_DPMS_TM"/>
</dbReference>
<evidence type="ECO:0000256" key="4">
    <source>
        <dbReference type="ARBA" id="ARBA00023136"/>
    </source>
</evidence>